<evidence type="ECO:0000259" key="2">
    <source>
        <dbReference type="Pfam" id="PF20150"/>
    </source>
</evidence>
<protein>
    <recommendedName>
        <fullName evidence="2">2EXR domain-containing protein</fullName>
    </recommendedName>
</protein>
<evidence type="ECO:0000313" key="4">
    <source>
        <dbReference type="Proteomes" id="UP000664132"/>
    </source>
</evidence>
<dbReference type="Pfam" id="PF20150">
    <property type="entry name" value="2EXR"/>
    <property type="match status" value="1"/>
</dbReference>
<dbReference type="InterPro" id="IPR045518">
    <property type="entry name" value="2EXR"/>
</dbReference>
<dbReference type="PANTHER" id="PTHR35910">
    <property type="entry name" value="2EXR DOMAIN-CONTAINING PROTEIN"/>
    <property type="match status" value="1"/>
</dbReference>
<proteinExistence type="predicted"/>
<evidence type="ECO:0000256" key="1">
    <source>
        <dbReference type="SAM" id="MobiDB-lite"/>
    </source>
</evidence>
<reference evidence="3" key="1">
    <citation type="submission" date="2021-02" db="EMBL/GenBank/DDBJ databases">
        <title>Genome sequence Cadophora malorum strain M34.</title>
        <authorList>
            <person name="Stefanovic E."/>
            <person name="Vu D."/>
            <person name="Scully C."/>
            <person name="Dijksterhuis J."/>
            <person name="Roader J."/>
            <person name="Houbraken J."/>
        </authorList>
    </citation>
    <scope>NUCLEOTIDE SEQUENCE</scope>
    <source>
        <strain evidence="3">M34</strain>
    </source>
</reference>
<dbReference type="PANTHER" id="PTHR35910:SF1">
    <property type="entry name" value="2EXR DOMAIN-CONTAINING PROTEIN"/>
    <property type="match status" value="1"/>
</dbReference>
<accession>A0A8H8BSR3</accession>
<dbReference type="EMBL" id="JAFJYH010000045">
    <property type="protein sequence ID" value="KAG4422722.1"/>
    <property type="molecule type" value="Genomic_DNA"/>
</dbReference>
<gene>
    <name evidence="3" type="ORF">IFR04_004200</name>
</gene>
<name>A0A8H8BSR3_9HELO</name>
<feature type="compositionally biased region" description="Polar residues" evidence="1">
    <location>
        <begin position="118"/>
        <end position="128"/>
    </location>
</feature>
<dbReference type="OrthoDB" id="3521159at2759"/>
<comment type="caution">
    <text evidence="3">The sequence shown here is derived from an EMBL/GenBank/DDBJ whole genome shotgun (WGS) entry which is preliminary data.</text>
</comment>
<evidence type="ECO:0000313" key="3">
    <source>
        <dbReference type="EMBL" id="KAG4422722.1"/>
    </source>
</evidence>
<dbReference type="Proteomes" id="UP000664132">
    <property type="component" value="Unassembled WGS sequence"/>
</dbReference>
<organism evidence="3 4">
    <name type="scientific">Cadophora malorum</name>
    <dbReference type="NCBI Taxonomy" id="108018"/>
    <lineage>
        <taxon>Eukaryota</taxon>
        <taxon>Fungi</taxon>
        <taxon>Dikarya</taxon>
        <taxon>Ascomycota</taxon>
        <taxon>Pezizomycotina</taxon>
        <taxon>Leotiomycetes</taxon>
        <taxon>Helotiales</taxon>
        <taxon>Ploettnerulaceae</taxon>
        <taxon>Cadophora</taxon>
    </lineage>
</organism>
<sequence length="395" mass="45524">MATTKEQVDRPLTDKALDKIIIDLSERQTKNGENRDQKIFFRHENEKNTVGNARLLVVKSITPRFHLTPEFPWTAHVQTPLEFTFADLPFELRDKIWGYAMVEGRIVKLGGKKVLSSESDGLNPYQSNPEKRWSRAGIPTQKDRDVPKQLADTGAYWADKGEFAELTREEMRSLETASHWDEAFKALQEKVNTIKSDAAQAKRLHPRKIPSLLRVNKESRKVALQHYSLILGPQRAGKPIYFNFAVDALYIQDDWDLLVLCGIENPEGTNHLFTSSLYQRFPSQGNEIEQNLRFLVIDDSLEYTTMQGLARFRNLERLLIKPKKKYSSQNLFTQVFLGYDSGPAEETLKEWWRGDDEERGQDSKPTSVPQFLYFKIPRSALLRDGNAINYVSRQG</sequence>
<feature type="region of interest" description="Disordered" evidence="1">
    <location>
        <begin position="118"/>
        <end position="145"/>
    </location>
</feature>
<dbReference type="AlphaFoldDB" id="A0A8H8BSR3"/>
<keyword evidence="4" id="KW-1185">Reference proteome</keyword>
<feature type="domain" description="2EXR" evidence="2">
    <location>
        <begin position="85"/>
        <end position="249"/>
    </location>
</feature>